<name>A0A645I2W3_9ZZZZ</name>
<evidence type="ECO:0000313" key="1">
    <source>
        <dbReference type="EMBL" id="MPN45102.1"/>
    </source>
</evidence>
<comment type="caution">
    <text evidence="1">The sequence shown here is derived from an EMBL/GenBank/DDBJ whole genome shotgun (WGS) entry which is preliminary data.</text>
</comment>
<accession>A0A645I2W3</accession>
<proteinExistence type="predicted"/>
<dbReference type="AlphaFoldDB" id="A0A645I2W3"/>
<organism evidence="1">
    <name type="scientific">bioreactor metagenome</name>
    <dbReference type="NCBI Taxonomy" id="1076179"/>
    <lineage>
        <taxon>unclassified sequences</taxon>
        <taxon>metagenomes</taxon>
        <taxon>ecological metagenomes</taxon>
    </lineage>
</organism>
<protein>
    <submittedName>
        <fullName evidence="1">Uncharacterized protein</fullName>
    </submittedName>
</protein>
<gene>
    <name evidence="1" type="ORF">SDC9_192669</name>
</gene>
<dbReference type="EMBL" id="VSSQ01104731">
    <property type="protein sequence ID" value="MPN45102.1"/>
    <property type="molecule type" value="Genomic_DNA"/>
</dbReference>
<sequence length="110" mass="13029">MKEMRELVGNIDEELLNIESFNLTKKFQLENAEDILKDYFNHITLKRYEDSLKLTDIEALVNYILSMPGTIEESFDYKKINDLKVLLKDKITDKGYIYITKDTGFFMCEK</sequence>
<reference evidence="1" key="1">
    <citation type="submission" date="2019-08" db="EMBL/GenBank/DDBJ databases">
        <authorList>
            <person name="Kucharzyk K."/>
            <person name="Murdoch R.W."/>
            <person name="Higgins S."/>
            <person name="Loffler F."/>
        </authorList>
    </citation>
    <scope>NUCLEOTIDE SEQUENCE</scope>
</reference>